<evidence type="ECO:0000259" key="12">
    <source>
        <dbReference type="PROSITE" id="PS50076"/>
    </source>
</evidence>
<dbReference type="CDD" id="cd10719">
    <property type="entry name" value="DnaJ_zf"/>
    <property type="match status" value="1"/>
</dbReference>
<evidence type="ECO:0000256" key="7">
    <source>
        <dbReference type="ARBA" id="ARBA00023186"/>
    </source>
</evidence>
<feature type="domain" description="CR-type" evidence="13">
    <location>
        <begin position="141"/>
        <end position="223"/>
    </location>
</feature>
<evidence type="ECO:0000256" key="2">
    <source>
        <dbReference type="ARBA" id="ARBA00022723"/>
    </source>
</evidence>
<feature type="binding site" evidence="10">
    <location>
        <position position="211"/>
    </location>
    <ligand>
        <name>Zn(2+)</name>
        <dbReference type="ChEBI" id="CHEBI:29105"/>
        <label>1</label>
    </ligand>
</feature>
<feature type="repeat" description="CXXCXGXG motif" evidence="10">
    <location>
        <begin position="197"/>
        <end position="204"/>
    </location>
</feature>
<keyword evidence="3 10" id="KW-0677">Repeat</keyword>
<evidence type="ECO:0000256" key="4">
    <source>
        <dbReference type="ARBA" id="ARBA00022771"/>
    </source>
</evidence>
<dbReference type="SUPFAM" id="SSF57938">
    <property type="entry name" value="DnaJ/Hsp40 cysteine-rich domain"/>
    <property type="match status" value="1"/>
</dbReference>
<evidence type="ECO:0000256" key="5">
    <source>
        <dbReference type="ARBA" id="ARBA00022833"/>
    </source>
</evidence>
<evidence type="ECO:0000259" key="13">
    <source>
        <dbReference type="PROSITE" id="PS51188"/>
    </source>
</evidence>
<dbReference type="GO" id="GO:0009408">
    <property type="term" value="P:response to heat"/>
    <property type="evidence" value="ECO:0007669"/>
    <property type="project" value="InterPro"/>
</dbReference>
<dbReference type="PROSITE" id="PS51188">
    <property type="entry name" value="ZF_CR"/>
    <property type="match status" value="1"/>
</dbReference>
<feature type="repeat" description="CXXCXGXG motif" evidence="10">
    <location>
        <begin position="211"/>
        <end position="218"/>
    </location>
</feature>
<comment type="caution">
    <text evidence="14">The sequence shown here is derived from an EMBL/GenBank/DDBJ whole genome shotgun (WGS) entry which is preliminary data.</text>
</comment>
<evidence type="ECO:0000256" key="9">
    <source>
        <dbReference type="ARBA" id="ARBA00067609"/>
    </source>
</evidence>
<feature type="domain" description="J" evidence="12">
    <location>
        <begin position="3"/>
        <end position="68"/>
    </location>
</feature>
<feature type="binding site" evidence="10">
    <location>
        <position position="174"/>
    </location>
    <ligand>
        <name>Zn(2+)</name>
        <dbReference type="ChEBI" id="CHEBI:29105"/>
        <label>2</label>
    </ligand>
</feature>
<dbReference type="Proteomes" id="UP001161325">
    <property type="component" value="Unassembled WGS sequence"/>
</dbReference>
<keyword evidence="4 10" id="KW-0863">Zinc-finger</keyword>
<reference evidence="14" key="1">
    <citation type="submission" date="2022-08" db="EMBL/GenBank/DDBJ databases">
        <title>Draft genome sequencing of Roseisolibacter agri AW1220.</title>
        <authorList>
            <person name="Tobiishi Y."/>
            <person name="Tonouchi A."/>
        </authorList>
    </citation>
    <scope>NUCLEOTIDE SEQUENCE</scope>
    <source>
        <strain evidence="14">AW1220</strain>
    </source>
</reference>
<keyword evidence="2 10" id="KW-0479">Metal-binding</keyword>
<evidence type="ECO:0000313" key="14">
    <source>
        <dbReference type="EMBL" id="GLC27449.1"/>
    </source>
</evidence>
<dbReference type="InterPro" id="IPR018253">
    <property type="entry name" value="DnaJ_domain_CS"/>
</dbReference>
<dbReference type="FunFam" id="2.60.260.20:FF:000005">
    <property type="entry name" value="Chaperone protein dnaJ 1, mitochondrial"/>
    <property type="match status" value="1"/>
</dbReference>
<feature type="binding site" evidence="10">
    <location>
        <position position="197"/>
    </location>
    <ligand>
        <name>Zn(2+)</name>
        <dbReference type="ChEBI" id="CHEBI:29105"/>
        <label>2</label>
    </ligand>
</feature>
<dbReference type="CDD" id="cd10747">
    <property type="entry name" value="DnaJ_C"/>
    <property type="match status" value="1"/>
</dbReference>
<evidence type="ECO:0000256" key="11">
    <source>
        <dbReference type="PROSITE-ProRule" id="PRU00546"/>
    </source>
</evidence>
<dbReference type="InterPro" id="IPR001305">
    <property type="entry name" value="HSP_DnaJ_Cys-rich_dom"/>
</dbReference>
<organism evidence="14 15">
    <name type="scientific">Roseisolibacter agri</name>
    <dbReference type="NCBI Taxonomy" id="2014610"/>
    <lineage>
        <taxon>Bacteria</taxon>
        <taxon>Pseudomonadati</taxon>
        <taxon>Gemmatimonadota</taxon>
        <taxon>Gemmatimonadia</taxon>
        <taxon>Gemmatimonadales</taxon>
        <taxon>Gemmatimonadaceae</taxon>
        <taxon>Roseisolibacter</taxon>
    </lineage>
</organism>
<keyword evidence="5 10" id="KW-0862">Zinc</keyword>
<evidence type="ECO:0000313" key="15">
    <source>
        <dbReference type="Proteomes" id="UP001161325"/>
    </source>
</evidence>
<keyword evidence="1 10" id="KW-0235">DNA replication</keyword>
<keyword evidence="10" id="KW-0963">Cytoplasm</keyword>
<name>A0AA37VFU5_9BACT</name>
<comment type="function">
    <text evidence="10">Participates actively in the response to hyperosmotic and heat shock by preventing the aggregation of stress-denatured proteins and by disaggregating proteins, also in an autonomous, DnaK-independent fashion. Unfolded proteins bind initially to DnaJ; upon interaction with the DnaJ-bound protein, DnaK hydrolyzes its bound ATP, resulting in the formation of a stable complex. GrpE releases ADP from DnaK; ATP binding to DnaK triggers the release of the substrate protein, thus completing the reaction cycle. Several rounds of ATP-dependent interactions between DnaJ, DnaK and GrpE are required for fully efficient folding. Also involved, together with DnaK and GrpE, in the DNA replication of plasmids through activation of initiation proteins.</text>
</comment>
<dbReference type="Pfam" id="PF01556">
    <property type="entry name" value="DnaJ_C"/>
    <property type="match status" value="1"/>
</dbReference>
<comment type="domain">
    <text evidence="10">The J domain is necessary and sufficient to stimulate DnaK ATPase activity. Zinc center 1 plays an important role in the autonomous, DnaK-independent chaperone activity of DnaJ. Zinc center 2 is essential for interaction with DnaK and for DnaJ activity.</text>
</comment>
<accession>A0AA37VFU5</accession>
<comment type="subunit">
    <text evidence="10">Homodimer.</text>
</comment>
<feature type="binding site" evidence="10">
    <location>
        <position position="154"/>
    </location>
    <ligand>
        <name>Zn(2+)</name>
        <dbReference type="ChEBI" id="CHEBI:29105"/>
        <label>1</label>
    </ligand>
</feature>
<comment type="subcellular location">
    <subcellularLocation>
        <location evidence="10">Cytoplasm</location>
    </subcellularLocation>
</comment>
<dbReference type="CDD" id="cd06257">
    <property type="entry name" value="DnaJ"/>
    <property type="match status" value="1"/>
</dbReference>
<dbReference type="Gene3D" id="2.60.260.20">
    <property type="entry name" value="Urease metallochaperone UreE, N-terminal domain"/>
    <property type="match status" value="2"/>
</dbReference>
<evidence type="ECO:0000256" key="3">
    <source>
        <dbReference type="ARBA" id="ARBA00022737"/>
    </source>
</evidence>
<feature type="repeat" description="CXXCXGXG motif" evidence="10">
    <location>
        <begin position="171"/>
        <end position="178"/>
    </location>
</feature>
<dbReference type="Gene3D" id="2.10.230.10">
    <property type="entry name" value="Heat shock protein DnaJ, cysteine-rich domain"/>
    <property type="match status" value="1"/>
</dbReference>
<dbReference type="AlphaFoldDB" id="A0AA37VFU5"/>
<keyword evidence="15" id="KW-1185">Reference proteome</keyword>
<comment type="cofactor">
    <cofactor evidence="10">
        <name>Zn(2+)</name>
        <dbReference type="ChEBI" id="CHEBI:29105"/>
    </cofactor>
    <text evidence="10">Binds 2 Zn(2+) ions per monomer.</text>
</comment>
<dbReference type="PROSITE" id="PS00636">
    <property type="entry name" value="DNAJ_1"/>
    <property type="match status" value="1"/>
</dbReference>
<dbReference type="InterPro" id="IPR001623">
    <property type="entry name" value="DnaJ_domain"/>
</dbReference>
<protein>
    <recommendedName>
        <fullName evidence="9 10">Chaperone protein DnaJ</fullName>
    </recommendedName>
</protein>
<dbReference type="PANTHER" id="PTHR43096">
    <property type="entry name" value="DNAJ HOMOLOG 1, MITOCHONDRIAL-RELATED"/>
    <property type="match status" value="1"/>
</dbReference>
<dbReference type="Pfam" id="PF00684">
    <property type="entry name" value="DnaJ_CXXCXGXG"/>
    <property type="match status" value="1"/>
</dbReference>
<dbReference type="Pfam" id="PF00226">
    <property type="entry name" value="DnaJ"/>
    <property type="match status" value="1"/>
</dbReference>
<dbReference type="SMART" id="SM00271">
    <property type="entry name" value="DnaJ"/>
    <property type="match status" value="1"/>
</dbReference>
<dbReference type="GO" id="GO:0051082">
    <property type="term" value="F:unfolded protein binding"/>
    <property type="evidence" value="ECO:0007669"/>
    <property type="project" value="UniProtKB-UniRule"/>
</dbReference>
<evidence type="ECO:0000256" key="6">
    <source>
        <dbReference type="ARBA" id="ARBA00023016"/>
    </source>
</evidence>
<dbReference type="PROSITE" id="PS50076">
    <property type="entry name" value="DNAJ_2"/>
    <property type="match status" value="1"/>
</dbReference>
<feature type="binding site" evidence="10">
    <location>
        <position position="157"/>
    </location>
    <ligand>
        <name>Zn(2+)</name>
        <dbReference type="ChEBI" id="CHEBI:29105"/>
        <label>1</label>
    </ligand>
</feature>
<evidence type="ECO:0000256" key="8">
    <source>
        <dbReference type="ARBA" id="ARBA00061004"/>
    </source>
</evidence>
<dbReference type="SUPFAM" id="SSF49493">
    <property type="entry name" value="HSP40/DnaJ peptide-binding domain"/>
    <property type="match status" value="2"/>
</dbReference>
<dbReference type="GO" id="GO:0006260">
    <property type="term" value="P:DNA replication"/>
    <property type="evidence" value="ECO:0007669"/>
    <property type="project" value="UniProtKB-KW"/>
</dbReference>
<dbReference type="NCBIfam" id="TIGR02349">
    <property type="entry name" value="DnaJ_bact"/>
    <property type="match status" value="1"/>
</dbReference>
<dbReference type="InterPro" id="IPR002939">
    <property type="entry name" value="DnaJ_C"/>
</dbReference>
<evidence type="ECO:0000256" key="1">
    <source>
        <dbReference type="ARBA" id="ARBA00022705"/>
    </source>
</evidence>
<dbReference type="InterPro" id="IPR012724">
    <property type="entry name" value="DnaJ"/>
</dbReference>
<proteinExistence type="inferred from homology"/>
<dbReference type="EMBL" id="BRXS01000006">
    <property type="protein sequence ID" value="GLC27449.1"/>
    <property type="molecule type" value="Genomic_DNA"/>
</dbReference>
<feature type="binding site" evidence="10">
    <location>
        <position position="200"/>
    </location>
    <ligand>
        <name>Zn(2+)</name>
        <dbReference type="ChEBI" id="CHEBI:29105"/>
        <label>2</label>
    </ligand>
</feature>
<dbReference type="RefSeq" id="WP_284351888.1">
    <property type="nucleotide sequence ID" value="NZ_BRXS01000006.1"/>
</dbReference>
<comment type="similarity">
    <text evidence="8 10">Belongs to the DnaJ family.</text>
</comment>
<dbReference type="InterPro" id="IPR008971">
    <property type="entry name" value="HSP40/DnaJ_pept-bd"/>
</dbReference>
<feature type="binding site" evidence="10">
    <location>
        <position position="171"/>
    </location>
    <ligand>
        <name>Zn(2+)</name>
        <dbReference type="ChEBI" id="CHEBI:29105"/>
        <label>2</label>
    </ligand>
</feature>
<dbReference type="InterPro" id="IPR036410">
    <property type="entry name" value="HSP_DnaJ_Cys-rich_dom_sf"/>
</dbReference>
<evidence type="ECO:0000256" key="10">
    <source>
        <dbReference type="HAMAP-Rule" id="MF_01152"/>
    </source>
</evidence>
<sequence>MADLYEQLGVARDASDDDIKKAYRKLAMQWHPDRNNGSKDAEERFKLITEAYDVLRDPQKRAAYDRYGDAAFQRGGMGAGGMGGMHHVDLSEALNIFMRDFGGFSGLGDLFGQQGGRGAGPRTGGDVKIGIPLTLAEVATGVEKTVVAKLLDGCDKCEGSGAEPGSKPERCTTCAGTGEVRRAQRSFFGQFVSVAPCPTCAGEGTVIATPCKKCKGDGRVRAEKTIKVGIPAGVATGQYMTLRGQGNVGPRGGPRGDVIVLFEVEEDERFERDGEDLYTEVLLNYGQLVLGADVMVPGVTGELSLRVPSGTQSGQVFHLKGRGLPRVNASGVGDLHVRVQLWTPEKLSAREEQLVRELAELQAAAPTSGRSKGFWSKMKEALGA</sequence>
<keyword evidence="6 10" id="KW-0346">Stress response</keyword>
<feature type="binding site" evidence="10">
    <location>
        <position position="214"/>
    </location>
    <ligand>
        <name>Zn(2+)</name>
        <dbReference type="ChEBI" id="CHEBI:29105"/>
        <label>1</label>
    </ligand>
</feature>
<feature type="zinc finger region" description="CR-type" evidence="11">
    <location>
        <begin position="141"/>
        <end position="223"/>
    </location>
</feature>
<dbReference type="Gene3D" id="1.10.287.110">
    <property type="entry name" value="DnaJ domain"/>
    <property type="match status" value="1"/>
</dbReference>
<dbReference type="GO" id="GO:0005524">
    <property type="term" value="F:ATP binding"/>
    <property type="evidence" value="ECO:0007669"/>
    <property type="project" value="InterPro"/>
</dbReference>
<dbReference type="GO" id="GO:0042026">
    <property type="term" value="P:protein refolding"/>
    <property type="evidence" value="ECO:0007669"/>
    <property type="project" value="TreeGrafter"/>
</dbReference>
<dbReference type="NCBIfam" id="NF008035">
    <property type="entry name" value="PRK10767.1"/>
    <property type="match status" value="1"/>
</dbReference>
<dbReference type="GO" id="GO:0031072">
    <property type="term" value="F:heat shock protein binding"/>
    <property type="evidence" value="ECO:0007669"/>
    <property type="project" value="InterPro"/>
</dbReference>
<dbReference type="InterPro" id="IPR036869">
    <property type="entry name" value="J_dom_sf"/>
</dbReference>
<dbReference type="GO" id="GO:0005737">
    <property type="term" value="C:cytoplasm"/>
    <property type="evidence" value="ECO:0007669"/>
    <property type="project" value="UniProtKB-SubCell"/>
</dbReference>
<dbReference type="PANTHER" id="PTHR43096:SF52">
    <property type="entry name" value="DNAJ HOMOLOG 1, MITOCHONDRIAL-RELATED"/>
    <property type="match status" value="1"/>
</dbReference>
<dbReference type="PRINTS" id="PR00625">
    <property type="entry name" value="JDOMAIN"/>
</dbReference>
<dbReference type="GO" id="GO:0008270">
    <property type="term" value="F:zinc ion binding"/>
    <property type="evidence" value="ECO:0007669"/>
    <property type="project" value="UniProtKB-UniRule"/>
</dbReference>
<dbReference type="FunFam" id="2.10.230.10:FF:000002">
    <property type="entry name" value="Molecular chaperone DnaJ"/>
    <property type="match status" value="1"/>
</dbReference>
<gene>
    <name evidence="14" type="primary">dnaJ_2</name>
    <name evidence="10" type="synonym">dnaJ</name>
    <name evidence="14" type="ORF">rosag_39620</name>
</gene>
<keyword evidence="7 10" id="KW-0143">Chaperone</keyword>
<dbReference type="HAMAP" id="MF_01152">
    <property type="entry name" value="DnaJ"/>
    <property type="match status" value="1"/>
</dbReference>
<feature type="repeat" description="CXXCXGXG motif" evidence="10">
    <location>
        <begin position="154"/>
        <end position="161"/>
    </location>
</feature>
<dbReference type="SUPFAM" id="SSF46565">
    <property type="entry name" value="Chaperone J-domain"/>
    <property type="match status" value="1"/>
</dbReference>